<keyword evidence="2" id="KW-1185">Reference proteome</keyword>
<evidence type="ECO:0000313" key="1">
    <source>
        <dbReference type="EMBL" id="KAI6082124.1"/>
    </source>
</evidence>
<sequence>MGLKYGDPTTSLFNLSTHNTQNNSSFHNTKIMATSNSASTSPIKQPDLPQVLGHILPALPAAALSATPAENVLPLLSPILRQRVKLLAASSSNDPWIRLLCYDVAKVPRLTEAATSDRLEPHPVSGEVEVDWDYDAETRYRRVDEETLQALVALKELHLAFRLVYCVGDPEGDGWKVGEVSVTEQPLPFSSFGGVSSIAEAERQFKESKESKSKTLQSNNLSTSRAPVSLGDDEDDDDDYWARYDATPARTPAVKRSPAPQSTRGVGATEEDDYYAQYDDVQPAMDNHDPDEEANLQDIAPPLGLGARPSNVGVNGSDEEEVELNETHGAWTLANPPRSPSSHSQRSGDDPNLLHPHPRPASSAGSNASVEKLEAAAAKQEQNDFGVKQHVSRSIKSLFMLSRASGIDREEFERMVRTELDTLGLMED</sequence>
<name>A0ACC0CP00_9PEZI</name>
<proteinExistence type="predicted"/>
<accession>A0ACC0CP00</accession>
<protein>
    <submittedName>
        <fullName evidence="1">Uncharacterized protein</fullName>
    </submittedName>
</protein>
<dbReference type="EMBL" id="MU394378">
    <property type="protein sequence ID" value="KAI6082124.1"/>
    <property type="molecule type" value="Genomic_DNA"/>
</dbReference>
<organism evidence="1 2">
    <name type="scientific">Hypoxylon rubiginosum</name>
    <dbReference type="NCBI Taxonomy" id="110542"/>
    <lineage>
        <taxon>Eukaryota</taxon>
        <taxon>Fungi</taxon>
        <taxon>Dikarya</taxon>
        <taxon>Ascomycota</taxon>
        <taxon>Pezizomycotina</taxon>
        <taxon>Sordariomycetes</taxon>
        <taxon>Xylariomycetidae</taxon>
        <taxon>Xylariales</taxon>
        <taxon>Hypoxylaceae</taxon>
        <taxon>Hypoxylon</taxon>
    </lineage>
</organism>
<reference evidence="1 2" key="1">
    <citation type="journal article" date="2022" name="New Phytol.">
        <title>Ecological generalism drives hyperdiversity of secondary metabolite gene clusters in xylarialean endophytes.</title>
        <authorList>
            <person name="Franco M.E.E."/>
            <person name="Wisecaver J.H."/>
            <person name="Arnold A.E."/>
            <person name="Ju Y.M."/>
            <person name="Slot J.C."/>
            <person name="Ahrendt S."/>
            <person name="Moore L.P."/>
            <person name="Eastman K.E."/>
            <person name="Scott K."/>
            <person name="Konkel Z."/>
            <person name="Mondo S.J."/>
            <person name="Kuo A."/>
            <person name="Hayes R.D."/>
            <person name="Haridas S."/>
            <person name="Andreopoulos B."/>
            <person name="Riley R."/>
            <person name="LaButti K."/>
            <person name="Pangilinan J."/>
            <person name="Lipzen A."/>
            <person name="Amirebrahimi M."/>
            <person name="Yan J."/>
            <person name="Adam C."/>
            <person name="Keymanesh K."/>
            <person name="Ng V."/>
            <person name="Louie K."/>
            <person name="Northen T."/>
            <person name="Drula E."/>
            <person name="Henrissat B."/>
            <person name="Hsieh H.M."/>
            <person name="Youens-Clark K."/>
            <person name="Lutzoni F."/>
            <person name="Miadlikowska J."/>
            <person name="Eastwood D.C."/>
            <person name="Hamelin R.C."/>
            <person name="Grigoriev I.V."/>
            <person name="U'Ren J.M."/>
        </authorList>
    </citation>
    <scope>NUCLEOTIDE SEQUENCE [LARGE SCALE GENOMIC DNA]</scope>
    <source>
        <strain evidence="1 2">ER1909</strain>
    </source>
</reference>
<gene>
    <name evidence="1" type="ORF">F4821DRAFT_247858</name>
</gene>
<comment type="caution">
    <text evidence="1">The sequence shown here is derived from an EMBL/GenBank/DDBJ whole genome shotgun (WGS) entry which is preliminary data.</text>
</comment>
<evidence type="ECO:0000313" key="2">
    <source>
        <dbReference type="Proteomes" id="UP001497680"/>
    </source>
</evidence>
<dbReference type="Proteomes" id="UP001497680">
    <property type="component" value="Unassembled WGS sequence"/>
</dbReference>